<reference evidence="1 2" key="1">
    <citation type="submission" date="2018-11" db="EMBL/GenBank/DDBJ databases">
        <title>Genomic Encyclopedia of Type Strains, Phase IV (KMG-IV): sequencing the most valuable type-strain genomes for metagenomic binning, comparative biology and taxonomic classification.</title>
        <authorList>
            <person name="Goeker M."/>
        </authorList>
    </citation>
    <scope>NUCLEOTIDE SEQUENCE [LARGE SCALE GENOMIC DNA]</scope>
    <source>
        <strain evidence="1 2">DSM 22027</strain>
    </source>
</reference>
<sequence length="180" mass="21151">MINIGIYVLTIILPFFNVAEQLMAEEKPSKFNEVQIILYQEGRQNVVDHQDPFFQELLLECEEVFLKADSGYKVVVHKDLISRIKKKLAIEVIYSIVHRTDIPKPLYYTRLLIPLQEKVSNGTVFFAGIYEYELKRDKPDLLPEQDYTYIDQYRALNIVLNTQGIPRLKKILRKMSIELD</sequence>
<dbReference type="RefSeq" id="WP_123290337.1">
    <property type="nucleotide sequence ID" value="NZ_RJVA01000012.1"/>
</dbReference>
<organism evidence="1 2">
    <name type="scientific">Desulfosoma caldarium</name>
    <dbReference type="NCBI Taxonomy" id="610254"/>
    <lineage>
        <taxon>Bacteria</taxon>
        <taxon>Pseudomonadati</taxon>
        <taxon>Thermodesulfobacteriota</taxon>
        <taxon>Syntrophobacteria</taxon>
        <taxon>Syntrophobacterales</taxon>
        <taxon>Syntrophobacteraceae</taxon>
        <taxon>Desulfosoma</taxon>
    </lineage>
</organism>
<dbReference type="EMBL" id="RJVA01000012">
    <property type="protein sequence ID" value="ROQ92172.1"/>
    <property type="molecule type" value="Genomic_DNA"/>
</dbReference>
<evidence type="ECO:0000313" key="1">
    <source>
        <dbReference type="EMBL" id="ROQ92172.1"/>
    </source>
</evidence>
<comment type="caution">
    <text evidence="1">The sequence shown here is derived from an EMBL/GenBank/DDBJ whole genome shotgun (WGS) entry which is preliminary data.</text>
</comment>
<evidence type="ECO:0000313" key="2">
    <source>
        <dbReference type="Proteomes" id="UP000276223"/>
    </source>
</evidence>
<dbReference type="AlphaFoldDB" id="A0A3N1ULT0"/>
<name>A0A3N1ULT0_9BACT</name>
<accession>A0A3N1ULT0</accession>
<gene>
    <name evidence="1" type="ORF">EDC27_1860</name>
</gene>
<protein>
    <submittedName>
        <fullName evidence="1">Uncharacterized protein</fullName>
    </submittedName>
</protein>
<keyword evidence="2" id="KW-1185">Reference proteome</keyword>
<dbReference type="Proteomes" id="UP000276223">
    <property type="component" value="Unassembled WGS sequence"/>
</dbReference>
<proteinExistence type="predicted"/>